<dbReference type="AlphaFoldDB" id="A0A3E4EHM3"/>
<evidence type="ECO:0000313" key="5">
    <source>
        <dbReference type="EMBL" id="RHL07956.1"/>
    </source>
</evidence>
<proteinExistence type="predicted"/>
<dbReference type="GO" id="GO:0006310">
    <property type="term" value="P:DNA recombination"/>
    <property type="evidence" value="ECO:0007669"/>
    <property type="project" value="UniProtKB-KW"/>
</dbReference>
<dbReference type="InterPro" id="IPR013762">
    <property type="entry name" value="Integrase-like_cat_sf"/>
</dbReference>
<dbReference type="InterPro" id="IPR002104">
    <property type="entry name" value="Integrase_catalytic"/>
</dbReference>
<gene>
    <name evidence="5" type="ORF">DW038_00675</name>
    <name evidence="4" type="ORF">DWV45_09625</name>
    <name evidence="3" type="ORF">DXD95_01230</name>
</gene>
<evidence type="ECO:0000313" key="3">
    <source>
        <dbReference type="EMBL" id="RGI70957.1"/>
    </source>
</evidence>
<dbReference type="EMBL" id="QSOB01000001">
    <property type="protein sequence ID" value="RGI70957.1"/>
    <property type="molecule type" value="Genomic_DNA"/>
</dbReference>
<dbReference type="GO" id="GO:0003677">
    <property type="term" value="F:DNA binding"/>
    <property type="evidence" value="ECO:0007669"/>
    <property type="project" value="InterPro"/>
</dbReference>
<evidence type="ECO:0000259" key="2">
    <source>
        <dbReference type="Pfam" id="PF00589"/>
    </source>
</evidence>
<accession>A0A3E4EHM3</accession>
<dbReference type="Pfam" id="PF00589">
    <property type="entry name" value="Phage_integrase"/>
    <property type="match status" value="1"/>
</dbReference>
<dbReference type="EMBL" id="QSAZ01000009">
    <property type="protein sequence ID" value="RGW86555.1"/>
    <property type="molecule type" value="Genomic_DNA"/>
</dbReference>
<comment type="caution">
    <text evidence="3">The sequence shown here is derived from an EMBL/GenBank/DDBJ whole genome shotgun (WGS) entry which is preliminary data.</text>
</comment>
<dbReference type="Proteomes" id="UP000286181">
    <property type="component" value="Unassembled WGS sequence"/>
</dbReference>
<protein>
    <recommendedName>
        <fullName evidence="2">Tyr recombinase domain-containing protein</fullName>
    </recommendedName>
</protein>
<dbReference type="SUPFAM" id="SSF56349">
    <property type="entry name" value="DNA breaking-rejoining enzymes"/>
    <property type="match status" value="1"/>
</dbReference>
<dbReference type="EMBL" id="QROF01000001">
    <property type="protein sequence ID" value="RHL07956.1"/>
    <property type="molecule type" value="Genomic_DNA"/>
</dbReference>
<keyword evidence="1" id="KW-0233">DNA recombination</keyword>
<dbReference type="RefSeq" id="WP_117481234.1">
    <property type="nucleotide sequence ID" value="NZ_QSAZ01000009.1"/>
</dbReference>
<feature type="domain" description="Tyr recombinase" evidence="2">
    <location>
        <begin position="8"/>
        <end position="74"/>
    </location>
</feature>
<evidence type="ECO:0000256" key="1">
    <source>
        <dbReference type="ARBA" id="ARBA00023172"/>
    </source>
</evidence>
<organism evidence="3 6">
    <name type="scientific">Agathobacter rectalis</name>
    <dbReference type="NCBI Taxonomy" id="39491"/>
    <lineage>
        <taxon>Bacteria</taxon>
        <taxon>Bacillati</taxon>
        <taxon>Bacillota</taxon>
        <taxon>Clostridia</taxon>
        <taxon>Lachnospirales</taxon>
        <taxon>Lachnospiraceae</taxon>
        <taxon>Agathobacter</taxon>
    </lineage>
</organism>
<evidence type="ECO:0000313" key="8">
    <source>
        <dbReference type="Proteomes" id="UP000286181"/>
    </source>
</evidence>
<dbReference type="GO" id="GO:0015074">
    <property type="term" value="P:DNA integration"/>
    <property type="evidence" value="ECO:0007669"/>
    <property type="project" value="InterPro"/>
</dbReference>
<dbReference type="Proteomes" id="UP000260642">
    <property type="component" value="Unassembled WGS sequence"/>
</dbReference>
<dbReference type="Gene3D" id="1.10.443.10">
    <property type="entry name" value="Intergrase catalytic core"/>
    <property type="match status" value="1"/>
</dbReference>
<name>A0A3E4EHM3_9FIRM</name>
<evidence type="ECO:0000313" key="7">
    <source>
        <dbReference type="Proteomes" id="UP000283683"/>
    </source>
</evidence>
<evidence type="ECO:0000313" key="6">
    <source>
        <dbReference type="Proteomes" id="UP000260642"/>
    </source>
</evidence>
<sequence>MFSKHIPMITIMLETSLRCGELIGLTYNDVNLEKKELYVTHQLTYRNYQDGEGCKFRIKKTKTDAVLYALKDFLIKWLGSLLEHTT</sequence>
<dbReference type="InterPro" id="IPR011010">
    <property type="entry name" value="DNA_brk_join_enz"/>
</dbReference>
<evidence type="ECO:0000313" key="4">
    <source>
        <dbReference type="EMBL" id="RGW86555.1"/>
    </source>
</evidence>
<dbReference type="Proteomes" id="UP000283683">
    <property type="component" value="Unassembled WGS sequence"/>
</dbReference>
<reference evidence="6 7" key="1">
    <citation type="submission" date="2018-08" db="EMBL/GenBank/DDBJ databases">
        <title>A genome reference for cultivated species of the human gut microbiota.</title>
        <authorList>
            <person name="Zou Y."/>
            <person name="Xue W."/>
            <person name="Luo G."/>
        </authorList>
    </citation>
    <scope>NUCLEOTIDE SEQUENCE [LARGE SCALE GENOMIC DNA]</scope>
    <source>
        <strain evidence="4 7">AF06-19</strain>
        <strain evidence="5 8">AF39-14AC</strain>
        <strain evidence="3 6">TM10-3</strain>
    </source>
</reference>